<dbReference type="SUPFAM" id="SSF82199">
    <property type="entry name" value="SET domain"/>
    <property type="match status" value="1"/>
</dbReference>
<sequence>MTLKSLNNNSCKIFIDKCSFGRGGFAAQNITKGEVILTFTGKIITLDEVLAKDEQLVGNPLQIETKTYIDLEEPSVFINHHCNPNAGIVNTHTLVALIDIGKNEEIFYDYSTSMSEKDEPWTMECGCSAANCRKTIEDFHDLPTSIKEKYLQLGIVQEFIVREHNSVGKISLSQAN</sequence>
<gene>
    <name evidence="2" type="ORF">Cylst_6070</name>
</gene>
<evidence type="ECO:0000313" key="3">
    <source>
        <dbReference type="Proteomes" id="UP000010475"/>
    </source>
</evidence>
<dbReference type="HOGENOM" id="CLU_1522737_0_0_3"/>
<name>K9X8Q9_9NOST</name>
<dbReference type="SMART" id="SM00317">
    <property type="entry name" value="SET"/>
    <property type="match status" value="1"/>
</dbReference>
<dbReference type="Proteomes" id="UP000010475">
    <property type="component" value="Chromosome"/>
</dbReference>
<dbReference type="Pfam" id="PF00856">
    <property type="entry name" value="SET"/>
    <property type="match status" value="1"/>
</dbReference>
<dbReference type="AlphaFoldDB" id="K9X8Q9"/>
<dbReference type="InterPro" id="IPR001214">
    <property type="entry name" value="SET_dom"/>
</dbReference>
<protein>
    <submittedName>
        <fullName evidence="2">SET domain-containing protein</fullName>
    </submittedName>
</protein>
<evidence type="ECO:0000313" key="2">
    <source>
        <dbReference type="EMBL" id="AFZ28042.1"/>
    </source>
</evidence>
<dbReference type="eggNOG" id="COG2940">
    <property type="taxonomic scope" value="Bacteria"/>
</dbReference>
<dbReference type="EMBL" id="CP003642">
    <property type="protein sequence ID" value="AFZ28042.1"/>
    <property type="molecule type" value="Genomic_DNA"/>
</dbReference>
<dbReference type="PROSITE" id="PS50280">
    <property type="entry name" value="SET"/>
    <property type="match status" value="1"/>
</dbReference>
<dbReference type="PANTHER" id="PTHR12350">
    <property type="entry name" value="HISTONE-LYSINE N-METHYLTRANSFERASE-RELATED"/>
    <property type="match status" value="1"/>
</dbReference>
<dbReference type="Gene3D" id="2.170.270.10">
    <property type="entry name" value="SET domain"/>
    <property type="match status" value="1"/>
</dbReference>
<dbReference type="RefSeq" id="WP_015211274.1">
    <property type="nucleotide sequence ID" value="NC_019757.1"/>
</dbReference>
<proteinExistence type="predicted"/>
<dbReference type="InterPro" id="IPR053201">
    <property type="entry name" value="Flavunoidine_N-MTase"/>
</dbReference>
<dbReference type="KEGG" id="csg:Cylst_6070"/>
<reference evidence="2 3" key="1">
    <citation type="submission" date="2012-06" db="EMBL/GenBank/DDBJ databases">
        <title>Finished chromosome of genome of Cylindrospermum stagnale PCC 7417.</title>
        <authorList>
            <consortium name="US DOE Joint Genome Institute"/>
            <person name="Gugger M."/>
            <person name="Coursin T."/>
            <person name="Rippka R."/>
            <person name="Tandeau De Marsac N."/>
            <person name="Huntemann M."/>
            <person name="Wei C.-L."/>
            <person name="Han J."/>
            <person name="Detter J.C."/>
            <person name="Han C."/>
            <person name="Tapia R."/>
            <person name="Chen A."/>
            <person name="Kyrpides N."/>
            <person name="Mavromatis K."/>
            <person name="Markowitz V."/>
            <person name="Szeto E."/>
            <person name="Ivanova N."/>
            <person name="Pagani I."/>
            <person name="Pati A."/>
            <person name="Goodwin L."/>
            <person name="Nordberg H.P."/>
            <person name="Cantor M.N."/>
            <person name="Hua S.X."/>
            <person name="Woyke T."/>
            <person name="Kerfeld C.A."/>
        </authorList>
    </citation>
    <scope>NUCLEOTIDE SEQUENCE [LARGE SCALE GENOMIC DNA]</scope>
    <source>
        <strain evidence="2 3">PCC 7417</strain>
    </source>
</reference>
<keyword evidence="3" id="KW-1185">Reference proteome</keyword>
<dbReference type="OrthoDB" id="279507at2"/>
<feature type="domain" description="SET" evidence="1">
    <location>
        <begin position="9"/>
        <end position="111"/>
    </location>
</feature>
<evidence type="ECO:0000259" key="1">
    <source>
        <dbReference type="PROSITE" id="PS50280"/>
    </source>
</evidence>
<dbReference type="InterPro" id="IPR046341">
    <property type="entry name" value="SET_dom_sf"/>
</dbReference>
<dbReference type="STRING" id="56107.Cylst_6070"/>
<accession>K9X8Q9</accession>
<dbReference type="PANTHER" id="PTHR12350:SF19">
    <property type="entry name" value="SET DOMAIN-CONTAINING PROTEIN"/>
    <property type="match status" value="1"/>
</dbReference>
<organism evidence="2 3">
    <name type="scientific">Cylindrospermum stagnale PCC 7417</name>
    <dbReference type="NCBI Taxonomy" id="56107"/>
    <lineage>
        <taxon>Bacteria</taxon>
        <taxon>Bacillati</taxon>
        <taxon>Cyanobacteriota</taxon>
        <taxon>Cyanophyceae</taxon>
        <taxon>Nostocales</taxon>
        <taxon>Nostocaceae</taxon>
        <taxon>Cylindrospermum</taxon>
    </lineage>
</organism>